<dbReference type="EMBL" id="JBJXBP010000006">
    <property type="protein sequence ID" value="KAL3825451.1"/>
    <property type="molecule type" value="Genomic_DNA"/>
</dbReference>
<accession>A0ABD3SM34</accession>
<dbReference type="SUPFAM" id="SSF50129">
    <property type="entry name" value="GroES-like"/>
    <property type="match status" value="3"/>
</dbReference>
<reference evidence="15 16" key="1">
    <citation type="submission" date="2024-12" db="EMBL/GenBank/DDBJ databases">
        <title>The unique morphological basis and parallel evolutionary history of personate flowers in Penstemon.</title>
        <authorList>
            <person name="Depatie T.H."/>
            <person name="Wessinger C.A."/>
        </authorList>
    </citation>
    <scope>NUCLEOTIDE SEQUENCE [LARGE SCALE GENOMIC DNA]</scope>
    <source>
        <strain evidence="15">WTNN_2</strain>
        <tissue evidence="15">Leaf</tissue>
    </source>
</reference>
<dbReference type="EC" id="1.1.1.1" evidence="4"/>
<dbReference type="InterPro" id="IPR013149">
    <property type="entry name" value="ADH-like_C"/>
</dbReference>
<dbReference type="Pfam" id="PF08240">
    <property type="entry name" value="ADH_N"/>
    <property type="match status" value="2"/>
</dbReference>
<evidence type="ECO:0000256" key="2">
    <source>
        <dbReference type="ARBA" id="ARBA00004496"/>
    </source>
</evidence>
<dbReference type="AlphaFoldDB" id="A0ABD3SM34"/>
<protein>
    <recommendedName>
        <fullName evidence="4">alcohol dehydrogenase</fullName>
        <ecNumber evidence="4">1.1.1.1</ecNumber>
    </recommendedName>
</protein>
<dbReference type="GO" id="GO:0046872">
    <property type="term" value="F:metal ion binding"/>
    <property type="evidence" value="ECO:0007669"/>
    <property type="project" value="UniProtKB-KW"/>
</dbReference>
<dbReference type="Gene3D" id="3.90.180.10">
    <property type="entry name" value="Medium-chain alcohol dehydrogenases, catalytic domain"/>
    <property type="match status" value="2"/>
</dbReference>
<keyword evidence="9" id="KW-0520">NAD</keyword>
<dbReference type="Proteomes" id="UP001634393">
    <property type="component" value="Unassembled WGS sequence"/>
</dbReference>
<evidence type="ECO:0000256" key="1">
    <source>
        <dbReference type="ARBA" id="ARBA00001947"/>
    </source>
</evidence>
<evidence type="ECO:0000256" key="12">
    <source>
        <dbReference type="SAM" id="MobiDB-lite"/>
    </source>
</evidence>
<name>A0ABD3SM34_9LAMI</name>
<evidence type="ECO:0000313" key="16">
    <source>
        <dbReference type="Proteomes" id="UP001634393"/>
    </source>
</evidence>
<evidence type="ECO:0000256" key="9">
    <source>
        <dbReference type="ARBA" id="ARBA00023027"/>
    </source>
</evidence>
<keyword evidence="16" id="KW-1185">Reference proteome</keyword>
<comment type="similarity">
    <text evidence="3">Belongs to the zinc-containing alcohol dehydrogenase family.</text>
</comment>
<evidence type="ECO:0000313" key="15">
    <source>
        <dbReference type="EMBL" id="KAL3825451.1"/>
    </source>
</evidence>
<evidence type="ECO:0000256" key="11">
    <source>
        <dbReference type="ARBA" id="ARBA00049243"/>
    </source>
</evidence>
<gene>
    <name evidence="15" type="ORF">ACJIZ3_021480</name>
</gene>
<comment type="catalytic activity">
    <reaction evidence="11">
        <text>a primary alcohol + NAD(+) = an aldehyde + NADH + H(+)</text>
        <dbReference type="Rhea" id="RHEA:10736"/>
        <dbReference type="ChEBI" id="CHEBI:15378"/>
        <dbReference type="ChEBI" id="CHEBI:15734"/>
        <dbReference type="ChEBI" id="CHEBI:17478"/>
        <dbReference type="ChEBI" id="CHEBI:57540"/>
        <dbReference type="ChEBI" id="CHEBI:57945"/>
        <dbReference type="EC" id="1.1.1.1"/>
    </reaction>
</comment>
<dbReference type="PANTHER" id="PTHR43880">
    <property type="entry name" value="ALCOHOL DEHYDROGENASE"/>
    <property type="match status" value="1"/>
</dbReference>
<feature type="domain" description="Alcohol dehydrogenase-like N-terminal" evidence="14">
    <location>
        <begin position="351"/>
        <end position="393"/>
    </location>
</feature>
<keyword evidence="5" id="KW-0963">Cytoplasm</keyword>
<feature type="domain" description="Alcohol dehydrogenase-like C-terminal" evidence="13">
    <location>
        <begin position="162"/>
        <end position="294"/>
    </location>
</feature>
<keyword evidence="8" id="KW-0560">Oxidoreductase</keyword>
<dbReference type="InterPro" id="IPR013154">
    <property type="entry name" value="ADH-like_N"/>
</dbReference>
<proteinExistence type="inferred from homology"/>
<dbReference type="InterPro" id="IPR011032">
    <property type="entry name" value="GroES-like_sf"/>
</dbReference>
<comment type="subcellular location">
    <subcellularLocation>
        <location evidence="2">Cytoplasm</location>
    </subcellularLocation>
</comment>
<evidence type="ECO:0000256" key="7">
    <source>
        <dbReference type="ARBA" id="ARBA00022833"/>
    </source>
</evidence>
<evidence type="ECO:0000256" key="5">
    <source>
        <dbReference type="ARBA" id="ARBA00022490"/>
    </source>
</evidence>
<keyword evidence="7" id="KW-0862">Zinc</keyword>
<evidence type="ECO:0000259" key="14">
    <source>
        <dbReference type="Pfam" id="PF08240"/>
    </source>
</evidence>
<evidence type="ECO:0000256" key="8">
    <source>
        <dbReference type="ARBA" id="ARBA00023002"/>
    </source>
</evidence>
<evidence type="ECO:0000259" key="13">
    <source>
        <dbReference type="Pfam" id="PF00107"/>
    </source>
</evidence>
<feature type="domain" description="Alcohol dehydrogenase-like N-terminal" evidence="14">
    <location>
        <begin position="28"/>
        <end position="120"/>
    </location>
</feature>
<evidence type="ECO:0000256" key="3">
    <source>
        <dbReference type="ARBA" id="ARBA00008072"/>
    </source>
</evidence>
<dbReference type="GO" id="GO:0005737">
    <property type="term" value="C:cytoplasm"/>
    <property type="evidence" value="ECO:0007669"/>
    <property type="project" value="UniProtKB-SubCell"/>
</dbReference>
<dbReference type="Gene3D" id="3.40.50.720">
    <property type="entry name" value="NAD(P)-binding Rossmann-like Domain"/>
    <property type="match status" value="1"/>
</dbReference>
<comment type="catalytic activity">
    <reaction evidence="10">
        <text>a secondary alcohol + NAD(+) = a ketone + NADH + H(+)</text>
        <dbReference type="Rhea" id="RHEA:10740"/>
        <dbReference type="ChEBI" id="CHEBI:15378"/>
        <dbReference type="ChEBI" id="CHEBI:17087"/>
        <dbReference type="ChEBI" id="CHEBI:35681"/>
        <dbReference type="ChEBI" id="CHEBI:57540"/>
        <dbReference type="ChEBI" id="CHEBI:57945"/>
        <dbReference type="EC" id="1.1.1.1"/>
    </reaction>
</comment>
<comment type="cofactor">
    <cofactor evidence="1">
        <name>Zn(2+)</name>
        <dbReference type="ChEBI" id="CHEBI:29105"/>
    </cofactor>
</comment>
<dbReference type="SUPFAM" id="SSF51735">
    <property type="entry name" value="NAD(P)-binding Rossmann-fold domains"/>
    <property type="match status" value="1"/>
</dbReference>
<dbReference type="InterPro" id="IPR036291">
    <property type="entry name" value="NAD(P)-bd_dom_sf"/>
</dbReference>
<organism evidence="15 16">
    <name type="scientific">Penstemon smallii</name>
    <dbReference type="NCBI Taxonomy" id="265156"/>
    <lineage>
        <taxon>Eukaryota</taxon>
        <taxon>Viridiplantae</taxon>
        <taxon>Streptophyta</taxon>
        <taxon>Embryophyta</taxon>
        <taxon>Tracheophyta</taxon>
        <taxon>Spermatophyta</taxon>
        <taxon>Magnoliopsida</taxon>
        <taxon>eudicotyledons</taxon>
        <taxon>Gunneridae</taxon>
        <taxon>Pentapetalae</taxon>
        <taxon>asterids</taxon>
        <taxon>lamiids</taxon>
        <taxon>Lamiales</taxon>
        <taxon>Plantaginaceae</taxon>
        <taxon>Cheloneae</taxon>
        <taxon>Penstemon</taxon>
    </lineage>
</organism>
<keyword evidence="6" id="KW-0479">Metal-binding</keyword>
<feature type="region of interest" description="Disordered" evidence="12">
    <location>
        <begin position="1"/>
        <end position="23"/>
    </location>
</feature>
<sequence length="609" mass="66615">MQSCCGMGSRKATGDRGGGGGAAAENGASGIVESVGEGVTELVPGDHVLPVFTGECRDCAHCKSDESNMCTLLRINTDRGVMINDEKTRFSINGKPIYHFVGTSTFSEYTVVHVGCLAKINPLAPLDIVCVLSCGISTGLGATLNVAKPKKGSSVAIFGLGAVGLGAAEGARLAGASRVIGVDLNTSRFEEAKKFGVTEFINPKDYNKPVQEVIAEMTDGGVDRSVECTGNINAMISAFECVHDGWGVAVLVGVPHKDAIFKTPPMNFLNERTLKGTFFGNYKPRSDLPSVVEMYMNKELELEKFITHQVPFAEINKAFELMLKGEGLPAMAWEAGKPLVIDEVEVAPPQKMEVRVKILFTSLCHTDLYFWEAKAQDSVFPRIFGHEASGYVNLFNLYHLQSLGVFSVSYYIMVNVHVSSQTLLVNKTFGYDDVGLLDSTWILGARSSSQGRVIRLLLLLSTGRAFGNPQFINSVVPPSSMYDRHRIVEHFSNILACRLRLSIESILSKYQFPKGWHSLGQPASFANFCGLFNLSPSPKSNEGFYFVKWKPNIRFLSDLKSSHGKECSRTFMGARLSFVIFGIDIRHQFTFAGANLEFGRNVDGSFIHR</sequence>
<dbReference type="Pfam" id="PF00107">
    <property type="entry name" value="ADH_zinc_N"/>
    <property type="match status" value="1"/>
</dbReference>
<evidence type="ECO:0000256" key="4">
    <source>
        <dbReference type="ARBA" id="ARBA00013190"/>
    </source>
</evidence>
<evidence type="ECO:0000256" key="6">
    <source>
        <dbReference type="ARBA" id="ARBA00022723"/>
    </source>
</evidence>
<comment type="caution">
    <text evidence="15">The sequence shown here is derived from an EMBL/GenBank/DDBJ whole genome shotgun (WGS) entry which is preliminary data.</text>
</comment>
<dbReference type="FunFam" id="3.40.50.720:FF:001292">
    <property type="entry name" value="Alcohol dehydrogenase class-P"/>
    <property type="match status" value="1"/>
</dbReference>
<dbReference type="FunFam" id="3.90.180.10:FF:000067">
    <property type="entry name" value="alcohol dehydrogenase 1-like isoform X1"/>
    <property type="match status" value="1"/>
</dbReference>
<dbReference type="PANTHER" id="PTHR43880:SF40">
    <property type="entry name" value="ALCOHOL DEHYDROGENASE 2"/>
    <property type="match status" value="1"/>
</dbReference>
<dbReference type="GO" id="GO:0004022">
    <property type="term" value="F:alcohol dehydrogenase (NAD+) activity"/>
    <property type="evidence" value="ECO:0007669"/>
    <property type="project" value="UniProtKB-EC"/>
</dbReference>
<evidence type="ECO:0000256" key="10">
    <source>
        <dbReference type="ARBA" id="ARBA00049164"/>
    </source>
</evidence>